<evidence type="ECO:0000313" key="3">
    <source>
        <dbReference type="Proteomes" id="UP000007174"/>
    </source>
</evidence>
<evidence type="ECO:0000313" key="2">
    <source>
        <dbReference type="EMBL" id="CCF32093.1"/>
    </source>
</evidence>
<protein>
    <submittedName>
        <fullName evidence="2">Tubulin-specific chaperone E</fullName>
    </submittedName>
</protein>
<dbReference type="VEuPathDB" id="FungiDB:CH63R_11690"/>
<name>H1UVU2_COLHI</name>
<sequence>MPMPSNSHIGQRLSYDGALCTVRYIGPVTGTSGTWLGVEWDDSGRGKHDGQHGDVRYFSCLSKNPNAASFVRPSRPADASQSFVAALHGKYNAEAVAERESQIQIVFFGTKPAEEVGFDKIRRQLARVEDLTIVILDGARVAVDAAPGDKGVKETSPLIAELDISRNLFEEFGQVVKICQELDSLRSLRLKCVLLCVYRVHDD</sequence>
<dbReference type="HOGENOM" id="CLU_017716_4_1_1"/>
<evidence type="ECO:0000259" key="1">
    <source>
        <dbReference type="PROSITE" id="PS50245"/>
    </source>
</evidence>
<dbReference type="InterPro" id="IPR036859">
    <property type="entry name" value="CAP-Gly_dom_sf"/>
</dbReference>
<dbReference type="SMART" id="SM01052">
    <property type="entry name" value="CAP_GLY"/>
    <property type="match status" value="1"/>
</dbReference>
<dbReference type="AlphaFoldDB" id="H1UVU2"/>
<gene>
    <name evidence="2" type="ORF">CH063_04546</name>
</gene>
<reference evidence="3" key="1">
    <citation type="journal article" date="2012" name="Nat. Genet.">
        <title>Lifestyle transitions in plant pathogenic Colletotrichum fungi deciphered by genome and transcriptome analyses.</title>
        <authorList>
            <person name="O'Connell R.J."/>
            <person name="Thon M.R."/>
            <person name="Hacquard S."/>
            <person name="Amyotte S.G."/>
            <person name="Kleemann J."/>
            <person name="Torres M.F."/>
            <person name="Damm U."/>
            <person name="Buiate E.A."/>
            <person name="Epstein L."/>
            <person name="Alkan N."/>
            <person name="Altmueller J."/>
            <person name="Alvarado-Balderrama L."/>
            <person name="Bauser C.A."/>
            <person name="Becker C."/>
            <person name="Birren B.W."/>
            <person name="Chen Z."/>
            <person name="Choi J."/>
            <person name="Crouch J.A."/>
            <person name="Duvick J.P."/>
            <person name="Farman M.A."/>
            <person name="Gan P."/>
            <person name="Heiman D."/>
            <person name="Henrissat B."/>
            <person name="Howard R.J."/>
            <person name="Kabbage M."/>
            <person name="Koch C."/>
            <person name="Kracher B."/>
            <person name="Kubo Y."/>
            <person name="Law A.D."/>
            <person name="Lebrun M.-H."/>
            <person name="Lee Y.-H."/>
            <person name="Miyara I."/>
            <person name="Moore N."/>
            <person name="Neumann U."/>
            <person name="Nordstroem K."/>
            <person name="Panaccione D.G."/>
            <person name="Panstruga R."/>
            <person name="Place M."/>
            <person name="Proctor R.H."/>
            <person name="Prusky D."/>
            <person name="Rech G."/>
            <person name="Reinhardt R."/>
            <person name="Rollins J.A."/>
            <person name="Rounsley S."/>
            <person name="Schardl C.L."/>
            <person name="Schwartz D.C."/>
            <person name="Shenoy N."/>
            <person name="Shirasu K."/>
            <person name="Sikhakolli U.R."/>
            <person name="Stueber K."/>
            <person name="Sukno S.A."/>
            <person name="Sweigard J.A."/>
            <person name="Takano Y."/>
            <person name="Takahara H."/>
            <person name="Trail F."/>
            <person name="van der Does H.C."/>
            <person name="Voll L.M."/>
            <person name="Will I."/>
            <person name="Young S."/>
            <person name="Zeng Q."/>
            <person name="Zhang J."/>
            <person name="Zhou S."/>
            <person name="Dickman M.B."/>
            <person name="Schulze-Lefert P."/>
            <person name="Ver Loren van Themaat E."/>
            <person name="Ma L.-J."/>
            <person name="Vaillancourt L.J."/>
        </authorList>
    </citation>
    <scope>NUCLEOTIDE SEQUENCE [LARGE SCALE GENOMIC DNA]</scope>
    <source>
        <strain evidence="3">IMI 349063</strain>
    </source>
</reference>
<feature type="domain" description="CAP-Gly" evidence="1">
    <location>
        <begin position="26"/>
        <end position="72"/>
    </location>
</feature>
<proteinExistence type="predicted"/>
<dbReference type="Pfam" id="PF01302">
    <property type="entry name" value="CAP_GLY"/>
    <property type="match status" value="1"/>
</dbReference>
<dbReference type="STRING" id="759273.H1UVU2"/>
<dbReference type="Proteomes" id="UP000007174">
    <property type="component" value="Unassembled WGS sequence"/>
</dbReference>
<dbReference type="InterPro" id="IPR000938">
    <property type="entry name" value="CAP-Gly_domain"/>
</dbReference>
<dbReference type="PROSITE" id="PS50245">
    <property type="entry name" value="CAP_GLY_2"/>
    <property type="match status" value="1"/>
</dbReference>
<accession>H1UVU2</accession>
<dbReference type="EMBL" id="CACQ02000319">
    <property type="protein sequence ID" value="CCF32093.1"/>
    <property type="molecule type" value="Genomic_DNA"/>
</dbReference>
<organism evidence="2 3">
    <name type="scientific">Colletotrichum higginsianum (strain IMI 349063)</name>
    <name type="common">Crucifer anthracnose fungus</name>
    <dbReference type="NCBI Taxonomy" id="759273"/>
    <lineage>
        <taxon>Eukaryota</taxon>
        <taxon>Fungi</taxon>
        <taxon>Dikarya</taxon>
        <taxon>Ascomycota</taxon>
        <taxon>Pezizomycotina</taxon>
        <taxon>Sordariomycetes</taxon>
        <taxon>Hypocreomycetidae</taxon>
        <taxon>Glomerellales</taxon>
        <taxon>Glomerellaceae</taxon>
        <taxon>Colletotrichum</taxon>
        <taxon>Colletotrichum destructivum species complex</taxon>
    </lineage>
</organism>
<dbReference type="eggNOG" id="KOG3207">
    <property type="taxonomic scope" value="Eukaryota"/>
</dbReference>
<dbReference type="Gene3D" id="2.30.30.190">
    <property type="entry name" value="CAP Gly-rich-like domain"/>
    <property type="match status" value="1"/>
</dbReference>
<dbReference type="SUPFAM" id="SSF74924">
    <property type="entry name" value="Cap-Gly domain"/>
    <property type="match status" value="1"/>
</dbReference>